<reference evidence="1" key="1">
    <citation type="submission" date="2010-10" db="EMBL/GenBank/DDBJ databases">
        <authorList>
            <person name="Carlson J."/>
            <person name="Booth B."/>
            <person name="Frise E."/>
            <person name="Park S."/>
            <person name="Wan K."/>
            <person name="Yu C."/>
            <person name="Celniker S."/>
        </authorList>
    </citation>
    <scope>NUCLEOTIDE SEQUENCE</scope>
</reference>
<gene>
    <name evidence="1" type="primary">CG14662-RA</name>
</gene>
<evidence type="ECO:0000313" key="1">
    <source>
        <dbReference type="EMBL" id="ADO16257.1"/>
    </source>
</evidence>
<proteinExistence type="evidence at transcript level"/>
<dbReference type="AlphaFoldDB" id="E1NZE2"/>
<feature type="non-terminal residue" evidence="1">
    <location>
        <position position="1"/>
    </location>
</feature>
<accession>E1NZE2</accession>
<organism evidence="1">
    <name type="scientific">Drosophila melanogaster</name>
    <name type="common">Fruit fly</name>
    <dbReference type="NCBI Taxonomy" id="7227"/>
    <lineage>
        <taxon>Eukaryota</taxon>
        <taxon>Metazoa</taxon>
        <taxon>Ecdysozoa</taxon>
        <taxon>Arthropoda</taxon>
        <taxon>Hexapoda</taxon>
        <taxon>Insecta</taxon>
        <taxon>Pterygota</taxon>
        <taxon>Neoptera</taxon>
        <taxon>Endopterygota</taxon>
        <taxon>Diptera</taxon>
        <taxon>Brachycera</taxon>
        <taxon>Muscomorpha</taxon>
        <taxon>Ephydroidea</taxon>
        <taxon>Drosophilidae</taxon>
        <taxon>Drosophila</taxon>
        <taxon>Sophophora</taxon>
    </lineage>
</organism>
<sequence length="158" mass="16852">PLWSSNQETCAETTHRMVWWEQQLDAEVKFSPNITQKNVGVVQVDSQISTSKPSWHDDFPRSADATVSVVILEHSRSWQSSSSHFGDGVVNIVVSVIDVLSSLGVVVLCVDGGEISMEVVGPSVVVPTTSGAIALFARIVDISSALVVVSGENADTSN</sequence>
<protein>
    <submittedName>
        <fullName evidence="1">RT10121p</fullName>
    </submittedName>
</protein>
<dbReference type="EMBL" id="BT125691">
    <property type="protein sequence ID" value="ADO16257.1"/>
    <property type="molecule type" value="mRNA"/>
</dbReference>
<name>E1NZE2_DROME</name>